<dbReference type="Proteomes" id="UP000291189">
    <property type="component" value="Unassembled WGS sequence"/>
</dbReference>
<gene>
    <name evidence="2" type="ORF">ETU37_19475</name>
</gene>
<name>A0A4Q5IVU8_9ACTN</name>
<sequence>METAVHRRPRIDRTLLVGVLTGCGVVLTALTGLVVGWFAVAFQIGGSGADADDYAVAAGAYGATTLVLLLGALAFRRWSTTTWQLPVTLVAAVVLGLLTVRAVADASAAEPGYGMNTWWDGAGGVLACPWAWWLVAVGVRALVSGDTRRVSG</sequence>
<dbReference type="EMBL" id="SDPU01000034">
    <property type="protein sequence ID" value="RYU10013.1"/>
    <property type="molecule type" value="Genomic_DNA"/>
</dbReference>
<evidence type="ECO:0000313" key="2">
    <source>
        <dbReference type="EMBL" id="RYU10013.1"/>
    </source>
</evidence>
<dbReference type="RefSeq" id="WP_129989010.1">
    <property type="nucleotide sequence ID" value="NZ_SDPU01000034.1"/>
</dbReference>
<reference evidence="2 3" key="1">
    <citation type="submission" date="2019-01" db="EMBL/GenBank/DDBJ databases">
        <title>Nocardioides guangzhouensis sp. nov., an actinobacterium isolated from soil.</title>
        <authorList>
            <person name="Fu Y."/>
            <person name="Cai Y."/>
            <person name="Lin Z."/>
            <person name="Chen P."/>
        </authorList>
    </citation>
    <scope>NUCLEOTIDE SEQUENCE [LARGE SCALE GENOMIC DNA]</scope>
    <source>
        <strain evidence="2 3">NBRC 105384</strain>
    </source>
</reference>
<keyword evidence="3" id="KW-1185">Reference proteome</keyword>
<organism evidence="2 3">
    <name type="scientific">Nocardioides iriomotensis</name>
    <dbReference type="NCBI Taxonomy" id="715784"/>
    <lineage>
        <taxon>Bacteria</taxon>
        <taxon>Bacillati</taxon>
        <taxon>Actinomycetota</taxon>
        <taxon>Actinomycetes</taxon>
        <taxon>Propionibacteriales</taxon>
        <taxon>Nocardioidaceae</taxon>
        <taxon>Nocardioides</taxon>
    </lineage>
</organism>
<keyword evidence="1" id="KW-0812">Transmembrane</keyword>
<evidence type="ECO:0000256" key="1">
    <source>
        <dbReference type="SAM" id="Phobius"/>
    </source>
</evidence>
<keyword evidence="1" id="KW-0472">Membrane</keyword>
<comment type="caution">
    <text evidence="2">The sequence shown here is derived from an EMBL/GenBank/DDBJ whole genome shotgun (WGS) entry which is preliminary data.</text>
</comment>
<feature type="transmembrane region" description="Helical" evidence="1">
    <location>
        <begin position="124"/>
        <end position="143"/>
    </location>
</feature>
<dbReference type="AlphaFoldDB" id="A0A4Q5IVU8"/>
<keyword evidence="1" id="KW-1133">Transmembrane helix</keyword>
<feature type="transmembrane region" description="Helical" evidence="1">
    <location>
        <begin position="54"/>
        <end position="75"/>
    </location>
</feature>
<proteinExistence type="predicted"/>
<feature type="transmembrane region" description="Helical" evidence="1">
    <location>
        <begin position="87"/>
        <end position="104"/>
    </location>
</feature>
<feature type="transmembrane region" description="Helical" evidence="1">
    <location>
        <begin position="15"/>
        <end position="42"/>
    </location>
</feature>
<accession>A0A4Q5IVU8</accession>
<protein>
    <submittedName>
        <fullName evidence="2">Uncharacterized protein</fullName>
    </submittedName>
</protein>
<evidence type="ECO:0000313" key="3">
    <source>
        <dbReference type="Proteomes" id="UP000291189"/>
    </source>
</evidence>